<organism evidence="1 2">
    <name type="scientific">Camellia lanceoleosa</name>
    <dbReference type="NCBI Taxonomy" id="1840588"/>
    <lineage>
        <taxon>Eukaryota</taxon>
        <taxon>Viridiplantae</taxon>
        <taxon>Streptophyta</taxon>
        <taxon>Embryophyta</taxon>
        <taxon>Tracheophyta</taxon>
        <taxon>Spermatophyta</taxon>
        <taxon>Magnoliopsida</taxon>
        <taxon>eudicotyledons</taxon>
        <taxon>Gunneridae</taxon>
        <taxon>Pentapetalae</taxon>
        <taxon>asterids</taxon>
        <taxon>Ericales</taxon>
        <taxon>Theaceae</taxon>
        <taxon>Camellia</taxon>
    </lineage>
</organism>
<reference evidence="1 2" key="1">
    <citation type="journal article" date="2022" name="Plant J.">
        <title>Chromosome-level genome of Camellia lanceoleosa provides a valuable resource for understanding genome evolution and self-incompatibility.</title>
        <authorList>
            <person name="Gong W."/>
            <person name="Xiao S."/>
            <person name="Wang L."/>
            <person name="Liao Z."/>
            <person name="Chang Y."/>
            <person name="Mo W."/>
            <person name="Hu G."/>
            <person name="Li W."/>
            <person name="Zhao G."/>
            <person name="Zhu H."/>
            <person name="Hu X."/>
            <person name="Ji K."/>
            <person name="Xiang X."/>
            <person name="Song Q."/>
            <person name="Yuan D."/>
            <person name="Jin S."/>
            <person name="Zhang L."/>
        </authorList>
    </citation>
    <scope>NUCLEOTIDE SEQUENCE [LARGE SCALE GENOMIC DNA]</scope>
    <source>
        <strain evidence="1">SQ_2022a</strain>
    </source>
</reference>
<comment type="caution">
    <text evidence="1">The sequence shown here is derived from an EMBL/GenBank/DDBJ whole genome shotgun (WGS) entry which is preliminary data.</text>
</comment>
<sequence length="80" mass="8951">MGIRKYPCFMVFVFFICCFFFTSILSHGADTISANQSLSGNQTITSAGGNFELGFYTPDPNLVHKSELYHFKFCDGCSWG</sequence>
<dbReference type="EMBL" id="CM045762">
    <property type="protein sequence ID" value="KAI8009346.1"/>
    <property type="molecule type" value="Genomic_DNA"/>
</dbReference>
<proteinExistence type="predicted"/>
<accession>A0ACC0H8E2</accession>
<keyword evidence="2" id="KW-1185">Reference proteome</keyword>
<protein>
    <submittedName>
        <fullName evidence="1">G-type lectin S-receptor-like serine/threonine-protein kinase</fullName>
    </submittedName>
</protein>
<evidence type="ECO:0000313" key="2">
    <source>
        <dbReference type="Proteomes" id="UP001060215"/>
    </source>
</evidence>
<evidence type="ECO:0000313" key="1">
    <source>
        <dbReference type="EMBL" id="KAI8009346.1"/>
    </source>
</evidence>
<dbReference type="Proteomes" id="UP001060215">
    <property type="component" value="Chromosome 5"/>
</dbReference>
<name>A0ACC0H8E2_9ERIC</name>
<gene>
    <name evidence="1" type="ORF">LOK49_LG06G01561</name>
</gene>